<protein>
    <submittedName>
        <fullName evidence="1">Uncharacterized protein</fullName>
    </submittedName>
</protein>
<comment type="caution">
    <text evidence="1">The sequence shown here is derived from an EMBL/GenBank/DDBJ whole genome shotgun (WGS) entry which is preliminary data.</text>
</comment>
<dbReference type="EMBL" id="CM042010">
    <property type="protein sequence ID" value="KAI3779082.1"/>
    <property type="molecule type" value="Genomic_DNA"/>
</dbReference>
<reference evidence="2" key="1">
    <citation type="journal article" date="2022" name="Mol. Ecol. Resour.">
        <title>The genomes of chicory, endive, great burdock and yacon provide insights into Asteraceae palaeo-polyploidization history and plant inulin production.</title>
        <authorList>
            <person name="Fan W."/>
            <person name="Wang S."/>
            <person name="Wang H."/>
            <person name="Wang A."/>
            <person name="Jiang F."/>
            <person name="Liu H."/>
            <person name="Zhao H."/>
            <person name="Xu D."/>
            <person name="Zhang Y."/>
        </authorList>
    </citation>
    <scope>NUCLEOTIDE SEQUENCE [LARGE SCALE GENOMIC DNA]</scope>
    <source>
        <strain evidence="2">cv. Punajuju</strain>
    </source>
</reference>
<reference evidence="1 2" key="2">
    <citation type="journal article" date="2022" name="Mol. Ecol. Resour.">
        <title>The genomes of chicory, endive, great burdock and yacon provide insights into Asteraceae paleo-polyploidization history and plant inulin production.</title>
        <authorList>
            <person name="Fan W."/>
            <person name="Wang S."/>
            <person name="Wang H."/>
            <person name="Wang A."/>
            <person name="Jiang F."/>
            <person name="Liu H."/>
            <person name="Zhao H."/>
            <person name="Xu D."/>
            <person name="Zhang Y."/>
        </authorList>
    </citation>
    <scope>NUCLEOTIDE SEQUENCE [LARGE SCALE GENOMIC DNA]</scope>
    <source>
        <strain evidence="2">cv. Punajuju</strain>
        <tissue evidence="1">Leaves</tissue>
    </source>
</reference>
<keyword evidence="2" id="KW-1185">Reference proteome</keyword>
<dbReference type="Proteomes" id="UP001055811">
    <property type="component" value="Linkage Group LG02"/>
</dbReference>
<sequence>MNVGILPIKAICSFHKEIHKATTMEIEKRGVRFVLCCPPVGPSIVPPTPHERFFISLISTPLAFAVPFLYFHPIIFLSLIITRTINASPNHKCSDSSIHSQIVNP</sequence>
<accession>A0ACB9G8J9</accession>
<gene>
    <name evidence="1" type="ORF">L2E82_08560</name>
</gene>
<organism evidence="1 2">
    <name type="scientific">Cichorium intybus</name>
    <name type="common">Chicory</name>
    <dbReference type="NCBI Taxonomy" id="13427"/>
    <lineage>
        <taxon>Eukaryota</taxon>
        <taxon>Viridiplantae</taxon>
        <taxon>Streptophyta</taxon>
        <taxon>Embryophyta</taxon>
        <taxon>Tracheophyta</taxon>
        <taxon>Spermatophyta</taxon>
        <taxon>Magnoliopsida</taxon>
        <taxon>eudicotyledons</taxon>
        <taxon>Gunneridae</taxon>
        <taxon>Pentapetalae</taxon>
        <taxon>asterids</taxon>
        <taxon>campanulids</taxon>
        <taxon>Asterales</taxon>
        <taxon>Asteraceae</taxon>
        <taxon>Cichorioideae</taxon>
        <taxon>Cichorieae</taxon>
        <taxon>Cichoriinae</taxon>
        <taxon>Cichorium</taxon>
    </lineage>
</organism>
<evidence type="ECO:0000313" key="1">
    <source>
        <dbReference type="EMBL" id="KAI3779082.1"/>
    </source>
</evidence>
<name>A0ACB9G8J9_CICIN</name>
<proteinExistence type="predicted"/>
<evidence type="ECO:0000313" key="2">
    <source>
        <dbReference type="Proteomes" id="UP001055811"/>
    </source>
</evidence>